<dbReference type="Gene3D" id="1.25.40.20">
    <property type="entry name" value="Ankyrin repeat-containing domain"/>
    <property type="match status" value="2"/>
</dbReference>
<dbReference type="SUPFAM" id="SSF48403">
    <property type="entry name" value="Ankyrin repeat"/>
    <property type="match status" value="1"/>
</dbReference>
<dbReference type="SUPFAM" id="SSF140860">
    <property type="entry name" value="Pseudo ankyrin repeat-like"/>
    <property type="match status" value="1"/>
</dbReference>
<keyword evidence="1" id="KW-0677">Repeat</keyword>
<reference evidence="4 5" key="1">
    <citation type="journal article" date="2024" name="bioRxiv">
        <title>A reference genome for Trichogramma kaykai: A tiny desert-dwelling parasitoid wasp with competing sex-ratio distorters.</title>
        <authorList>
            <person name="Culotta J."/>
            <person name="Lindsey A.R."/>
        </authorList>
    </citation>
    <scope>NUCLEOTIDE SEQUENCE [LARGE SCALE GENOMIC DNA]</scope>
    <source>
        <strain evidence="4 5">KSX58</strain>
    </source>
</reference>
<dbReference type="EMBL" id="JBJJXI010000100">
    <property type="protein sequence ID" value="KAL3393209.1"/>
    <property type="molecule type" value="Genomic_DNA"/>
</dbReference>
<feature type="repeat" description="ANK" evidence="3">
    <location>
        <begin position="209"/>
        <end position="241"/>
    </location>
</feature>
<keyword evidence="5" id="KW-1185">Reference proteome</keyword>
<protein>
    <submittedName>
        <fullName evidence="4">Uncharacterized protein</fullName>
    </submittedName>
</protein>
<accession>A0ABD2WKB9</accession>
<dbReference type="PROSITE" id="PS50297">
    <property type="entry name" value="ANK_REP_REGION"/>
    <property type="match status" value="2"/>
</dbReference>
<dbReference type="Pfam" id="PF12796">
    <property type="entry name" value="Ank_2"/>
    <property type="match status" value="2"/>
</dbReference>
<feature type="repeat" description="ANK" evidence="3">
    <location>
        <begin position="136"/>
        <end position="168"/>
    </location>
</feature>
<dbReference type="Proteomes" id="UP001627154">
    <property type="component" value="Unassembled WGS sequence"/>
</dbReference>
<sequence>MAHVDRYSDLLHLALLLRHGDEKAARSLLRRAGVDLNRTNYNKETLLHLICKMNDGLRVLYDFFEISEIQTLADHNSKLASLLLSKGDNPNLFDFQGTTLLHVICKRSFGDDLAELFFKINDELNLTVLIDARDKSGSTPLLLALASHNRKLVNLLLKRGADRNRTNNKKETPLHLICKVTEDLQILYDFFEISKKQNRTIEIDAQDIFGDRPLHWTLRHGNRTVAELLLRRGADPNLASSYGVTPLHLICQGKVDDDFVELFFQINDELNQTVQIDAKDNQGQTPLQWAVACVLPNAVDVLLDRGARLSSFAYPDESQFDTSYAPLNSELWHNCRLRLASGALMIAQRLEQKGYGMKESDYLQIMGLFVKHQMFERLVDLEEPWYEDEEFASRSRMIMVNADLSLHDLIRMGPDEASSQLTYRNYYELGCSAEFHGLPEGVRDVCDLHLCEKLSRPFFLHLEQRVYSKLPFDHRIELNRRRKKILKQLSNEQLCKLCLSVA</sequence>
<gene>
    <name evidence="4" type="ORF">TKK_012452</name>
</gene>
<evidence type="ECO:0000256" key="2">
    <source>
        <dbReference type="ARBA" id="ARBA00023043"/>
    </source>
</evidence>
<dbReference type="PROSITE" id="PS50088">
    <property type="entry name" value="ANK_REPEAT"/>
    <property type="match status" value="2"/>
</dbReference>
<dbReference type="InterPro" id="IPR002110">
    <property type="entry name" value="Ankyrin_rpt"/>
</dbReference>
<evidence type="ECO:0000256" key="1">
    <source>
        <dbReference type="ARBA" id="ARBA00022737"/>
    </source>
</evidence>
<evidence type="ECO:0000256" key="3">
    <source>
        <dbReference type="PROSITE-ProRule" id="PRU00023"/>
    </source>
</evidence>
<organism evidence="4 5">
    <name type="scientific">Trichogramma kaykai</name>
    <dbReference type="NCBI Taxonomy" id="54128"/>
    <lineage>
        <taxon>Eukaryota</taxon>
        <taxon>Metazoa</taxon>
        <taxon>Ecdysozoa</taxon>
        <taxon>Arthropoda</taxon>
        <taxon>Hexapoda</taxon>
        <taxon>Insecta</taxon>
        <taxon>Pterygota</taxon>
        <taxon>Neoptera</taxon>
        <taxon>Endopterygota</taxon>
        <taxon>Hymenoptera</taxon>
        <taxon>Apocrita</taxon>
        <taxon>Proctotrupomorpha</taxon>
        <taxon>Chalcidoidea</taxon>
        <taxon>Trichogrammatidae</taxon>
        <taxon>Trichogramma</taxon>
    </lineage>
</organism>
<dbReference type="PANTHER" id="PTHR24178">
    <property type="entry name" value="MOLTING PROTEIN MLT-4"/>
    <property type="match status" value="1"/>
</dbReference>
<proteinExistence type="predicted"/>
<evidence type="ECO:0000313" key="5">
    <source>
        <dbReference type="Proteomes" id="UP001627154"/>
    </source>
</evidence>
<comment type="caution">
    <text evidence="4">The sequence shown here is derived from an EMBL/GenBank/DDBJ whole genome shotgun (WGS) entry which is preliminary data.</text>
</comment>
<evidence type="ECO:0000313" key="4">
    <source>
        <dbReference type="EMBL" id="KAL3393209.1"/>
    </source>
</evidence>
<dbReference type="InterPro" id="IPR036770">
    <property type="entry name" value="Ankyrin_rpt-contain_sf"/>
</dbReference>
<dbReference type="SMART" id="SM00248">
    <property type="entry name" value="ANK"/>
    <property type="match status" value="8"/>
</dbReference>
<keyword evidence="2 3" id="KW-0040">ANK repeat</keyword>
<name>A0ABD2WKB9_9HYME</name>
<dbReference type="AlphaFoldDB" id="A0ABD2WKB9"/>